<dbReference type="STRING" id="1855283.SAMN05216382_1122"/>
<keyword evidence="2" id="KW-0808">Transferase</keyword>
<dbReference type="Pfam" id="PF04101">
    <property type="entry name" value="Glyco_tran_28_C"/>
    <property type="match status" value="1"/>
</dbReference>
<reference evidence="3" key="1">
    <citation type="submission" date="2016-10" db="EMBL/GenBank/DDBJ databases">
        <authorList>
            <person name="Varghese N."/>
            <person name="Submissions S."/>
        </authorList>
    </citation>
    <scope>NUCLEOTIDE SEQUENCE [LARGE SCALE GENOMIC DNA]</scope>
    <source>
        <strain evidence="3">JS21-1</strain>
    </source>
</reference>
<dbReference type="SUPFAM" id="SSF53756">
    <property type="entry name" value="UDP-Glycosyltransferase/glycogen phosphorylase"/>
    <property type="match status" value="1"/>
</dbReference>
<dbReference type="InterPro" id="IPR007235">
    <property type="entry name" value="Glyco_trans_28_C"/>
</dbReference>
<accession>A0A1H7L0K6</accession>
<feature type="domain" description="Glycosyl transferase family 28 C-terminal" evidence="1">
    <location>
        <begin position="57"/>
        <end position="139"/>
    </location>
</feature>
<sequence>MILATVGMQLPFPRLIRALDAIAGRHGLHVVAQAIEPVAGLVHLDQRASLSPAEFDALAQACTLIVGHAGIGTMLSAAAHTKPLVLFPRIAALGEHRNEHQLATARHFGGQVGITIAHDAAELEHACLRHDAPPYRPAEQPRYRALVSTVADFVSAD</sequence>
<evidence type="ECO:0000313" key="2">
    <source>
        <dbReference type="EMBL" id="SEK92579.1"/>
    </source>
</evidence>
<keyword evidence="3" id="KW-1185">Reference proteome</keyword>
<proteinExistence type="predicted"/>
<dbReference type="Gene3D" id="3.40.50.2000">
    <property type="entry name" value="Glycogen Phosphorylase B"/>
    <property type="match status" value="1"/>
</dbReference>
<dbReference type="EMBL" id="FNZZ01000002">
    <property type="protein sequence ID" value="SEK92579.1"/>
    <property type="molecule type" value="Genomic_DNA"/>
</dbReference>
<dbReference type="AlphaFoldDB" id="A0A1H7L0K6"/>
<organism evidence="2 3">
    <name type="scientific">Sphingomonas palmae</name>
    <dbReference type="NCBI Taxonomy" id="1855283"/>
    <lineage>
        <taxon>Bacteria</taxon>
        <taxon>Pseudomonadati</taxon>
        <taxon>Pseudomonadota</taxon>
        <taxon>Alphaproteobacteria</taxon>
        <taxon>Sphingomonadales</taxon>
        <taxon>Sphingomonadaceae</taxon>
        <taxon>Sphingomonas</taxon>
    </lineage>
</organism>
<protein>
    <submittedName>
        <fullName evidence="2">Glycosyltransferase family 28 C-terminal domain-containing protein</fullName>
    </submittedName>
</protein>
<evidence type="ECO:0000259" key="1">
    <source>
        <dbReference type="Pfam" id="PF04101"/>
    </source>
</evidence>
<gene>
    <name evidence="2" type="ORF">SAMN05216382_1122</name>
</gene>
<dbReference type="Proteomes" id="UP000199214">
    <property type="component" value="Unassembled WGS sequence"/>
</dbReference>
<name>A0A1H7L0K6_9SPHN</name>
<evidence type="ECO:0000313" key="3">
    <source>
        <dbReference type="Proteomes" id="UP000199214"/>
    </source>
</evidence>
<dbReference type="GO" id="GO:0016758">
    <property type="term" value="F:hexosyltransferase activity"/>
    <property type="evidence" value="ECO:0007669"/>
    <property type="project" value="InterPro"/>
</dbReference>